<evidence type="ECO:0000256" key="6">
    <source>
        <dbReference type="ARBA" id="ARBA00022630"/>
    </source>
</evidence>
<evidence type="ECO:0000313" key="18">
    <source>
        <dbReference type="EMBL" id="SZX74262.1"/>
    </source>
</evidence>
<evidence type="ECO:0000256" key="14">
    <source>
        <dbReference type="ARBA" id="ARBA00023180"/>
    </source>
</evidence>
<evidence type="ECO:0000256" key="12">
    <source>
        <dbReference type="ARBA" id="ARBA00023136"/>
    </source>
</evidence>
<evidence type="ECO:0008006" key="20">
    <source>
        <dbReference type="Google" id="ProtNLM"/>
    </source>
</evidence>
<evidence type="ECO:0000313" key="17">
    <source>
        <dbReference type="EMBL" id="SZX69307.1"/>
    </source>
</evidence>
<evidence type="ECO:0000256" key="8">
    <source>
        <dbReference type="ARBA" id="ARBA00022824"/>
    </source>
</evidence>
<keyword evidence="15" id="KW-0676">Redox-active center</keyword>
<organism evidence="18 19">
    <name type="scientific">Tetradesmus obliquus</name>
    <name type="common">Green alga</name>
    <name type="synonym">Acutodesmus obliquus</name>
    <dbReference type="NCBI Taxonomy" id="3088"/>
    <lineage>
        <taxon>Eukaryota</taxon>
        <taxon>Viridiplantae</taxon>
        <taxon>Chlorophyta</taxon>
        <taxon>core chlorophytes</taxon>
        <taxon>Chlorophyceae</taxon>
        <taxon>CS clade</taxon>
        <taxon>Sphaeropleales</taxon>
        <taxon>Scenedesmaceae</taxon>
        <taxon>Tetradesmus</taxon>
    </lineage>
</organism>
<dbReference type="GO" id="GO:0015035">
    <property type="term" value="F:protein-disulfide reductase activity"/>
    <property type="evidence" value="ECO:0007669"/>
    <property type="project" value="InterPro"/>
</dbReference>
<dbReference type="STRING" id="3088.A0A383WAM6"/>
<gene>
    <name evidence="18" type="ORF">BQ4739_LOCUS14556</name>
    <name evidence="17" type="ORF">BQ4739_LOCUS9596</name>
</gene>
<evidence type="ECO:0000256" key="7">
    <source>
        <dbReference type="ARBA" id="ARBA00022729"/>
    </source>
</evidence>
<reference evidence="18 19" key="1">
    <citation type="submission" date="2016-10" db="EMBL/GenBank/DDBJ databases">
        <authorList>
            <person name="Cai Z."/>
        </authorList>
    </citation>
    <scope>NUCLEOTIDE SEQUENCE [LARGE SCALE GENOMIC DNA]</scope>
</reference>
<dbReference type="EMBL" id="FNXT01001211">
    <property type="protein sequence ID" value="SZX74262.1"/>
    <property type="molecule type" value="Genomic_DNA"/>
</dbReference>
<keyword evidence="13" id="KW-1015">Disulfide bond</keyword>
<evidence type="ECO:0000256" key="5">
    <source>
        <dbReference type="ARBA" id="ARBA00022448"/>
    </source>
</evidence>
<feature type="signal peptide" evidence="16">
    <location>
        <begin position="1"/>
        <end position="18"/>
    </location>
</feature>
<evidence type="ECO:0000313" key="19">
    <source>
        <dbReference type="Proteomes" id="UP000256970"/>
    </source>
</evidence>
<evidence type="ECO:0000256" key="11">
    <source>
        <dbReference type="ARBA" id="ARBA00023002"/>
    </source>
</evidence>
<keyword evidence="7 16" id="KW-0732">Signal</keyword>
<dbReference type="AlphaFoldDB" id="A0A383WAM6"/>
<evidence type="ECO:0000256" key="2">
    <source>
        <dbReference type="ARBA" id="ARBA00004367"/>
    </source>
</evidence>
<evidence type="ECO:0000256" key="4">
    <source>
        <dbReference type="ARBA" id="ARBA00011802"/>
    </source>
</evidence>
<dbReference type="InterPro" id="IPR007266">
    <property type="entry name" value="Ero1"/>
</dbReference>
<keyword evidence="5" id="KW-0813">Transport</keyword>
<sequence length="546" mass="59567">MKAFSFVAVALPVLLAFAAYHQQEQLPPQLAGVVKVIETNGLEAWQQLSSRLTACAKSQQAVREPAAAASEADYEEAAAPAAGAGEPAAAGQTAAAAAQAAASTPAASMVPAAIQSLAATTDAGQCQIQGIVDDLSDCTYSAVHSLNTQHVNPVVEQLVKTAFFRFFKVNIYCDCPLWPDDSMCALRACSVCECAEDEVPAPWLAAEKAAATCKGAHTPDCSTNDCALEMEGHVNRELDPAIKQQLVRHSKGWRGLNNPWMAEGERSEEFQYINLVVNPERYTGYKGEHAHRIWSAIYNQSCFSDGVSCSEERVFYRLLSGMHASISTHLAADYLLDEQKGLWGPNLSEFKERLGTPDKLDRVQNLYFAYLFVLRAVMKAAPLLTSYDYNTGLPEEDAHTRQLITQLLANPAISESCPMPFDEGRLWKGEGAAELKAQLQATFQNITRVMDCVGCEKCKLWGKLQTLGIATALKILFSAKDCTGATPASEELPFGEELELERNEVIALVNLLGRFSHSVETYHRLTQELQREQGIQPSLVEETGVI</sequence>
<dbReference type="GO" id="GO:0005789">
    <property type="term" value="C:endoplasmic reticulum membrane"/>
    <property type="evidence" value="ECO:0007669"/>
    <property type="project" value="UniProtKB-SubCell"/>
</dbReference>
<feature type="chain" id="PRO_5036333880" description="Endoplasmic reticulum oxidoreductin 1" evidence="16">
    <location>
        <begin position="19"/>
        <end position="546"/>
    </location>
</feature>
<proteinExistence type="inferred from homology"/>
<comment type="subunit">
    <text evidence="4">May function both as a monomer and a homodimer.</text>
</comment>
<comment type="cofactor">
    <cofactor evidence="1">
        <name>FAD</name>
        <dbReference type="ChEBI" id="CHEBI:57692"/>
    </cofactor>
</comment>
<evidence type="ECO:0000256" key="15">
    <source>
        <dbReference type="ARBA" id="ARBA00023284"/>
    </source>
</evidence>
<dbReference type="SUPFAM" id="SSF110019">
    <property type="entry name" value="ERO1-like"/>
    <property type="match status" value="1"/>
</dbReference>
<evidence type="ECO:0000256" key="16">
    <source>
        <dbReference type="SAM" id="SignalP"/>
    </source>
</evidence>
<keyword evidence="8" id="KW-0256">Endoplasmic reticulum</keyword>
<keyword evidence="19" id="KW-1185">Reference proteome</keyword>
<protein>
    <recommendedName>
        <fullName evidence="20">Endoplasmic reticulum oxidoreductin 1</fullName>
    </recommendedName>
</protein>
<evidence type="ECO:0000256" key="1">
    <source>
        <dbReference type="ARBA" id="ARBA00001974"/>
    </source>
</evidence>
<evidence type="ECO:0000256" key="10">
    <source>
        <dbReference type="ARBA" id="ARBA00022982"/>
    </source>
</evidence>
<name>A0A383WAM6_TETOB</name>
<dbReference type="GO" id="GO:0016972">
    <property type="term" value="F:thiol oxidase activity"/>
    <property type="evidence" value="ECO:0007669"/>
    <property type="project" value="InterPro"/>
</dbReference>
<keyword evidence="9" id="KW-0274">FAD</keyword>
<keyword evidence="14" id="KW-0325">Glycoprotein</keyword>
<dbReference type="Proteomes" id="UP000256970">
    <property type="component" value="Unassembled WGS sequence"/>
</dbReference>
<keyword evidence="10" id="KW-0249">Electron transport</keyword>
<comment type="subcellular location">
    <subcellularLocation>
        <location evidence="2">Endoplasmic reticulum membrane</location>
        <topology evidence="2">Peripheral membrane protein</topology>
        <orientation evidence="2">Lumenal side</orientation>
    </subcellularLocation>
</comment>
<dbReference type="InterPro" id="IPR037192">
    <property type="entry name" value="ERO1-like_sf"/>
</dbReference>
<dbReference type="PANTHER" id="PTHR12613:SF0">
    <property type="entry name" value="ERO1-LIKE PROTEIN"/>
    <property type="match status" value="1"/>
</dbReference>
<keyword evidence="12" id="KW-0472">Membrane</keyword>
<evidence type="ECO:0000256" key="3">
    <source>
        <dbReference type="ARBA" id="ARBA00008277"/>
    </source>
</evidence>
<comment type="similarity">
    <text evidence="3">Belongs to the EROs family.</text>
</comment>
<evidence type="ECO:0000256" key="13">
    <source>
        <dbReference type="ARBA" id="ARBA00023157"/>
    </source>
</evidence>
<dbReference type="GO" id="GO:0034975">
    <property type="term" value="P:protein folding in endoplasmic reticulum"/>
    <property type="evidence" value="ECO:0007669"/>
    <property type="project" value="InterPro"/>
</dbReference>
<keyword evidence="11" id="KW-0560">Oxidoreductase</keyword>
<dbReference type="EMBL" id="FNXT01000920">
    <property type="protein sequence ID" value="SZX69307.1"/>
    <property type="molecule type" value="Genomic_DNA"/>
</dbReference>
<evidence type="ECO:0000256" key="9">
    <source>
        <dbReference type="ARBA" id="ARBA00022827"/>
    </source>
</evidence>
<accession>A0A383WAM6</accession>
<dbReference type="GO" id="GO:0071949">
    <property type="term" value="F:FAD binding"/>
    <property type="evidence" value="ECO:0007669"/>
    <property type="project" value="InterPro"/>
</dbReference>
<dbReference type="PANTHER" id="PTHR12613">
    <property type="entry name" value="ERO1-RELATED"/>
    <property type="match status" value="1"/>
</dbReference>
<dbReference type="Pfam" id="PF04137">
    <property type="entry name" value="ERO1"/>
    <property type="match status" value="1"/>
</dbReference>
<keyword evidence="6" id="KW-0285">Flavoprotein</keyword>